<dbReference type="Proteomes" id="UP001152622">
    <property type="component" value="Chromosome 20"/>
</dbReference>
<dbReference type="GO" id="GO:0006508">
    <property type="term" value="P:proteolysis"/>
    <property type="evidence" value="ECO:0007669"/>
    <property type="project" value="TreeGrafter"/>
</dbReference>
<dbReference type="FunFam" id="1.25.50.20:FF:000012">
    <property type="entry name" value="Aminopeptidase N"/>
    <property type="match status" value="1"/>
</dbReference>
<protein>
    <recommendedName>
        <fullName evidence="2">ERAP1-like C-terminal domain-containing protein</fullName>
    </recommendedName>
</protein>
<gene>
    <name evidence="3" type="ORF">SKAU_G00388130</name>
</gene>
<dbReference type="InterPro" id="IPR050344">
    <property type="entry name" value="Peptidase_M1_aminopeptidases"/>
</dbReference>
<keyword evidence="4" id="KW-1185">Reference proteome</keyword>
<dbReference type="InterPro" id="IPR024571">
    <property type="entry name" value="ERAP1-like_C_dom"/>
</dbReference>
<evidence type="ECO:0000313" key="4">
    <source>
        <dbReference type="Proteomes" id="UP001152622"/>
    </source>
</evidence>
<dbReference type="PANTHER" id="PTHR11533">
    <property type="entry name" value="PROTEASE M1 ZINC METALLOPROTEASE"/>
    <property type="match status" value="1"/>
</dbReference>
<dbReference type="Pfam" id="PF11838">
    <property type="entry name" value="ERAP1_C"/>
    <property type="match status" value="1"/>
</dbReference>
<evidence type="ECO:0000259" key="2">
    <source>
        <dbReference type="Pfam" id="PF11838"/>
    </source>
</evidence>
<dbReference type="EMBL" id="JAINUF010000020">
    <property type="protein sequence ID" value="KAJ8335471.1"/>
    <property type="molecule type" value="Genomic_DNA"/>
</dbReference>
<reference evidence="3" key="1">
    <citation type="journal article" date="2023" name="Science">
        <title>Genome structures resolve the early diversification of teleost fishes.</title>
        <authorList>
            <person name="Parey E."/>
            <person name="Louis A."/>
            <person name="Montfort J."/>
            <person name="Bouchez O."/>
            <person name="Roques C."/>
            <person name="Iampietro C."/>
            <person name="Lluch J."/>
            <person name="Castinel A."/>
            <person name="Donnadieu C."/>
            <person name="Desvignes T."/>
            <person name="Floi Bucao C."/>
            <person name="Jouanno E."/>
            <person name="Wen M."/>
            <person name="Mejri S."/>
            <person name="Dirks R."/>
            <person name="Jansen H."/>
            <person name="Henkel C."/>
            <person name="Chen W.J."/>
            <person name="Zahm M."/>
            <person name="Cabau C."/>
            <person name="Klopp C."/>
            <person name="Thompson A.W."/>
            <person name="Robinson-Rechavi M."/>
            <person name="Braasch I."/>
            <person name="Lecointre G."/>
            <person name="Bobe J."/>
            <person name="Postlethwait J.H."/>
            <person name="Berthelot C."/>
            <person name="Roest Crollius H."/>
            <person name="Guiguen Y."/>
        </authorList>
    </citation>
    <scope>NUCLEOTIDE SEQUENCE</scope>
    <source>
        <strain evidence="3">WJC10195</strain>
    </source>
</reference>
<dbReference type="OrthoDB" id="510539at2759"/>
<evidence type="ECO:0000256" key="1">
    <source>
        <dbReference type="ARBA" id="ARBA00010136"/>
    </source>
</evidence>
<dbReference type="Gene3D" id="1.25.50.20">
    <property type="match status" value="1"/>
</dbReference>
<dbReference type="GO" id="GO:0070006">
    <property type="term" value="F:metalloaminopeptidase activity"/>
    <property type="evidence" value="ECO:0007669"/>
    <property type="project" value="TreeGrafter"/>
</dbReference>
<dbReference type="PANTHER" id="PTHR11533:SF172">
    <property type="entry name" value="AMINOPEPTIDASE N"/>
    <property type="match status" value="1"/>
</dbReference>
<proteinExistence type="inferred from homology"/>
<accession>A0A9Q1EB15</accession>
<feature type="domain" description="ERAP1-like C-terminal" evidence="2">
    <location>
        <begin position="6"/>
        <end position="331"/>
    </location>
</feature>
<evidence type="ECO:0000313" key="3">
    <source>
        <dbReference type="EMBL" id="KAJ8335471.1"/>
    </source>
</evidence>
<dbReference type="GO" id="GO:0005737">
    <property type="term" value="C:cytoplasm"/>
    <property type="evidence" value="ECO:0007669"/>
    <property type="project" value="TreeGrafter"/>
</dbReference>
<dbReference type="GO" id="GO:0008270">
    <property type="term" value="F:zinc ion binding"/>
    <property type="evidence" value="ECO:0007669"/>
    <property type="project" value="TreeGrafter"/>
</dbReference>
<comment type="caution">
    <text evidence="3">The sequence shown here is derived from an EMBL/GenBank/DDBJ whole genome shotgun (WGS) entry which is preliminary data.</text>
</comment>
<comment type="similarity">
    <text evidence="1">Belongs to the peptidase M1 family.</text>
</comment>
<name>A0A9Q1EB15_SYNKA</name>
<sequence length="379" mass="43958">MTGTEWILANINVTGYYRVNYDISNWESLLVQLSSNHQVIPVINRAQIVDDAFNLARAKMVDTTLALRTTKYLSQEREFMPWDSAIGNLDYFFLMFDRSEVYGPMQTYLKNQVEPLFMYFKNITSDWTEKPTGHTQQYNQVNAIWLACSTGVEGCQDLTKDWYRQWMNNETYNPIDPNLRTTVYCSAIAAGGAEEWDFGWKMFKSATIATEADKLMYALACTRQPWLLQRYLEYTLDPTKIRKQDATSTIMYISSNVVGQTLAWDFIRERWEYIFTEYGGGSFSFSYLIDGVTQRFSTEFELKQLQRFKEDNAHIGFGSGTLAVEQAIERTVANIKWVAENKDPVMKWLLSELPPQEGYSTFLSAGPRLTRKSIRVRHL</sequence>
<dbReference type="GO" id="GO:0005886">
    <property type="term" value="C:plasma membrane"/>
    <property type="evidence" value="ECO:0007669"/>
    <property type="project" value="TreeGrafter"/>
</dbReference>
<dbReference type="GO" id="GO:0005615">
    <property type="term" value="C:extracellular space"/>
    <property type="evidence" value="ECO:0007669"/>
    <property type="project" value="TreeGrafter"/>
</dbReference>
<dbReference type="AlphaFoldDB" id="A0A9Q1EB15"/>
<dbReference type="GO" id="GO:0042277">
    <property type="term" value="F:peptide binding"/>
    <property type="evidence" value="ECO:0007669"/>
    <property type="project" value="TreeGrafter"/>
</dbReference>
<dbReference type="GO" id="GO:0043171">
    <property type="term" value="P:peptide catabolic process"/>
    <property type="evidence" value="ECO:0007669"/>
    <property type="project" value="TreeGrafter"/>
</dbReference>
<organism evidence="3 4">
    <name type="scientific">Synaphobranchus kaupii</name>
    <name type="common">Kaup's arrowtooth eel</name>
    <dbReference type="NCBI Taxonomy" id="118154"/>
    <lineage>
        <taxon>Eukaryota</taxon>
        <taxon>Metazoa</taxon>
        <taxon>Chordata</taxon>
        <taxon>Craniata</taxon>
        <taxon>Vertebrata</taxon>
        <taxon>Euteleostomi</taxon>
        <taxon>Actinopterygii</taxon>
        <taxon>Neopterygii</taxon>
        <taxon>Teleostei</taxon>
        <taxon>Anguilliformes</taxon>
        <taxon>Synaphobranchidae</taxon>
        <taxon>Synaphobranchus</taxon>
    </lineage>
</organism>